<name>A0A9W8WMC6_9HYPO</name>
<comment type="caution">
    <text evidence="1">The sequence shown here is derived from an EMBL/GenBank/DDBJ whole genome shotgun (WGS) entry which is preliminary data.</text>
</comment>
<proteinExistence type="predicted"/>
<gene>
    <name evidence="1" type="ORF">N0V84_000751</name>
</gene>
<dbReference type="Proteomes" id="UP001140502">
    <property type="component" value="Unassembled WGS sequence"/>
</dbReference>
<accession>A0A9W8WMC6</accession>
<sequence>MYLLKKLNGEKDPTWGFYFLVNGAELAAQKLVEIVRRVFAANAHPALAAEACKRFKMDLVQDREALDGASDDRVREEFNAFLRGHGLWPASCSDSGPFMPARLFVCFVLDEATILELESLSFPEKVGEDYKALENVRIKIIDRPWQRPKSGWSSYLGVDYCPVYGLMGVYHMTGDGDSDSMKDMYPESRCFY</sequence>
<dbReference type="OrthoDB" id="5101662at2759"/>
<reference evidence="1" key="1">
    <citation type="submission" date="2022-10" db="EMBL/GenBank/DDBJ databases">
        <title>Tapping the CABI collections for fungal endophytes: first genome assemblies for Collariella, Neodidymelliopsis, Ascochyta clinopodiicola, Didymella pomorum, Didymosphaeria variabile, Neocosmospora piperis and Neocucurbitaria cava.</title>
        <authorList>
            <person name="Hill R."/>
        </authorList>
    </citation>
    <scope>NUCLEOTIDE SEQUENCE</scope>
    <source>
        <strain evidence="1">IMI 366586</strain>
    </source>
</reference>
<evidence type="ECO:0000313" key="2">
    <source>
        <dbReference type="Proteomes" id="UP001140502"/>
    </source>
</evidence>
<dbReference type="EMBL" id="JAPEUR010000007">
    <property type="protein sequence ID" value="KAJ4328748.1"/>
    <property type="molecule type" value="Genomic_DNA"/>
</dbReference>
<dbReference type="AlphaFoldDB" id="A0A9W8WMC6"/>
<keyword evidence="2" id="KW-1185">Reference proteome</keyword>
<evidence type="ECO:0000313" key="1">
    <source>
        <dbReference type="EMBL" id="KAJ4328748.1"/>
    </source>
</evidence>
<organism evidence="1 2">
    <name type="scientific">Fusarium piperis</name>
    <dbReference type="NCBI Taxonomy" id="1435070"/>
    <lineage>
        <taxon>Eukaryota</taxon>
        <taxon>Fungi</taxon>
        <taxon>Dikarya</taxon>
        <taxon>Ascomycota</taxon>
        <taxon>Pezizomycotina</taxon>
        <taxon>Sordariomycetes</taxon>
        <taxon>Hypocreomycetidae</taxon>
        <taxon>Hypocreales</taxon>
        <taxon>Nectriaceae</taxon>
        <taxon>Fusarium</taxon>
        <taxon>Fusarium solani species complex</taxon>
    </lineage>
</organism>
<protein>
    <submittedName>
        <fullName evidence="1">Uncharacterized protein</fullName>
    </submittedName>
</protein>